<dbReference type="Gene3D" id="3.40.50.720">
    <property type="entry name" value="NAD(P)-binding Rossmann-like Domain"/>
    <property type="match status" value="1"/>
</dbReference>
<evidence type="ECO:0000313" key="4">
    <source>
        <dbReference type="EMBL" id="MEN7537877.1"/>
    </source>
</evidence>
<dbReference type="Pfam" id="PF01370">
    <property type="entry name" value="Epimerase"/>
    <property type="match status" value="1"/>
</dbReference>
<dbReference type="InterPro" id="IPR001509">
    <property type="entry name" value="Epimerase_deHydtase"/>
</dbReference>
<dbReference type="Gene3D" id="3.90.25.10">
    <property type="entry name" value="UDP-galactose 4-epimerase, domain 1"/>
    <property type="match status" value="1"/>
</dbReference>
<proteinExistence type="inferred from homology"/>
<keyword evidence="4" id="KW-0456">Lyase</keyword>
<comment type="caution">
    <text evidence="4">The sequence shown here is derived from an EMBL/GenBank/DDBJ whole genome shotgun (WGS) entry which is preliminary data.</text>
</comment>
<dbReference type="Proteomes" id="UP001484535">
    <property type="component" value="Unassembled WGS sequence"/>
</dbReference>
<comment type="similarity">
    <text evidence="2">Belongs to the NAD(P)-dependent epimerase/dehydratase family.</text>
</comment>
<protein>
    <submittedName>
        <fullName evidence="4">CDP-glucose 4,6-dehydratase</fullName>
        <ecNumber evidence="4">4.2.1.45</ecNumber>
    </submittedName>
</protein>
<dbReference type="GO" id="GO:0047733">
    <property type="term" value="F:CDP-glucose 4,6-dehydratase activity"/>
    <property type="evidence" value="ECO:0007669"/>
    <property type="project" value="UniProtKB-EC"/>
</dbReference>
<keyword evidence="5" id="KW-1185">Reference proteome</keyword>
<dbReference type="EMBL" id="JBDLBR010000004">
    <property type="protein sequence ID" value="MEN7537877.1"/>
    <property type="molecule type" value="Genomic_DNA"/>
</dbReference>
<feature type="domain" description="NAD-dependent epimerase/dehydratase" evidence="3">
    <location>
        <begin position="15"/>
        <end position="245"/>
    </location>
</feature>
<evidence type="ECO:0000313" key="5">
    <source>
        <dbReference type="Proteomes" id="UP001484535"/>
    </source>
</evidence>
<dbReference type="PANTHER" id="PTHR43000">
    <property type="entry name" value="DTDP-D-GLUCOSE 4,6-DEHYDRATASE-RELATED"/>
    <property type="match status" value="1"/>
</dbReference>
<evidence type="ECO:0000256" key="2">
    <source>
        <dbReference type="ARBA" id="ARBA00007637"/>
    </source>
</evidence>
<dbReference type="InterPro" id="IPR036291">
    <property type="entry name" value="NAD(P)-bd_dom_sf"/>
</dbReference>
<evidence type="ECO:0000259" key="3">
    <source>
        <dbReference type="Pfam" id="PF01370"/>
    </source>
</evidence>
<organism evidence="4 5">
    <name type="scientific">Aurantiacibacter flavus</name>
    <dbReference type="NCBI Taxonomy" id="3145232"/>
    <lineage>
        <taxon>Bacteria</taxon>
        <taxon>Pseudomonadati</taxon>
        <taxon>Pseudomonadota</taxon>
        <taxon>Alphaproteobacteria</taxon>
        <taxon>Sphingomonadales</taxon>
        <taxon>Erythrobacteraceae</taxon>
        <taxon>Aurantiacibacter</taxon>
    </lineage>
</organism>
<name>A0ABV0D1C8_9SPHN</name>
<gene>
    <name evidence="4" type="primary">rfbG</name>
    <name evidence="4" type="ORF">ABDJ38_11910</name>
</gene>
<dbReference type="NCBIfam" id="TIGR02622">
    <property type="entry name" value="CDP_4_6_dhtase"/>
    <property type="match status" value="1"/>
</dbReference>
<accession>A0ABV0D1C8</accession>
<sequence length="367" mass="39981">MEGLDLTAFWQGRRVLVTGHTGFKGPWLCLWLERLGAEVTAVALEPQTEPSLFDLAGPVTAESHFADIGDGEQLAEITRRAQPEIVLHLAAQALVRPSYADPAGTFATNIMGTVNLLEAVRQAPSVRTVLVVTSDKVYANDGAGRPFDEGDRLGGHDPYSASKACAELVCQSYAKSFFSDGRVALATARAGNVIGGGDWAQDRLVPDIVRALGKGQPAELRYPQAVRPWQHVLEPLSGYLAYAQALYERTRDMPETLNFGPDASDFATVAELAEELGRRFGASDVWTKAPGEHPAEAPVLTLTSHRATEVLGWHPRLDRVATVAWTADWYEAHRQRADMRKFTLSQIAAYEELMHDHASMPVLPSAG</sequence>
<dbReference type="EC" id="4.2.1.45" evidence="4"/>
<dbReference type="SUPFAM" id="SSF51735">
    <property type="entry name" value="NAD(P)-binding Rossmann-fold domains"/>
    <property type="match status" value="1"/>
</dbReference>
<dbReference type="InterPro" id="IPR013445">
    <property type="entry name" value="CDP_4_6_deHydtase"/>
</dbReference>
<dbReference type="RefSeq" id="WP_346785337.1">
    <property type="nucleotide sequence ID" value="NZ_JBDLBR010000004.1"/>
</dbReference>
<reference evidence="4 5" key="1">
    <citation type="submission" date="2024-05" db="EMBL/GenBank/DDBJ databases">
        <authorList>
            <person name="Park S."/>
        </authorList>
    </citation>
    <scope>NUCLEOTIDE SEQUENCE [LARGE SCALE GENOMIC DNA]</scope>
    <source>
        <strain evidence="4 5">DGU5</strain>
    </source>
</reference>
<comment type="pathway">
    <text evidence="1">Bacterial outer membrane biogenesis; LPS O-antigen biosynthesis.</text>
</comment>
<evidence type="ECO:0000256" key="1">
    <source>
        <dbReference type="ARBA" id="ARBA00005125"/>
    </source>
</evidence>